<dbReference type="STRING" id="695850.A0A067CDA6"/>
<accession>A0A067CDA6</accession>
<dbReference type="Gene3D" id="1.10.287.110">
    <property type="entry name" value="DnaJ domain"/>
    <property type="match status" value="1"/>
</dbReference>
<dbReference type="InterPro" id="IPR002939">
    <property type="entry name" value="DnaJ_C"/>
</dbReference>
<feature type="domain" description="J" evidence="7">
    <location>
        <begin position="31"/>
        <end position="92"/>
    </location>
</feature>
<dbReference type="GO" id="GO:0006457">
    <property type="term" value="P:protein folding"/>
    <property type="evidence" value="ECO:0007669"/>
    <property type="project" value="InterPro"/>
</dbReference>
<dbReference type="PROSITE" id="PS51188">
    <property type="entry name" value="ZF_CR"/>
    <property type="match status" value="1"/>
</dbReference>
<dbReference type="GO" id="GO:0030544">
    <property type="term" value="F:Hsp70 protein binding"/>
    <property type="evidence" value="ECO:0007669"/>
    <property type="project" value="InterPro"/>
</dbReference>
<dbReference type="HAMAP" id="MF_01152">
    <property type="entry name" value="DnaJ"/>
    <property type="match status" value="1"/>
</dbReference>
<dbReference type="SUPFAM" id="SSF46565">
    <property type="entry name" value="Chaperone J-domain"/>
    <property type="match status" value="1"/>
</dbReference>
<reference evidence="9 10" key="1">
    <citation type="journal article" date="2013" name="PLoS Genet.">
        <title>Distinctive expansion of potential virulence genes in the genome of the oomycete fish pathogen Saprolegnia parasitica.</title>
        <authorList>
            <person name="Jiang R.H."/>
            <person name="de Bruijn I."/>
            <person name="Haas B.J."/>
            <person name="Belmonte R."/>
            <person name="Lobach L."/>
            <person name="Christie J."/>
            <person name="van den Ackerveken G."/>
            <person name="Bottin A."/>
            <person name="Bulone V."/>
            <person name="Diaz-Moreno S.M."/>
            <person name="Dumas B."/>
            <person name="Fan L."/>
            <person name="Gaulin E."/>
            <person name="Govers F."/>
            <person name="Grenville-Briggs L.J."/>
            <person name="Horner N.R."/>
            <person name="Levin J.Z."/>
            <person name="Mammella M."/>
            <person name="Meijer H.J."/>
            <person name="Morris P."/>
            <person name="Nusbaum C."/>
            <person name="Oome S."/>
            <person name="Phillips A.J."/>
            <person name="van Rooyen D."/>
            <person name="Rzeszutek E."/>
            <person name="Saraiva M."/>
            <person name="Secombes C.J."/>
            <person name="Seidl M.F."/>
            <person name="Snel B."/>
            <person name="Stassen J.H."/>
            <person name="Sykes S."/>
            <person name="Tripathy S."/>
            <person name="van den Berg H."/>
            <person name="Vega-Arreguin J.C."/>
            <person name="Wawra S."/>
            <person name="Young S.K."/>
            <person name="Zeng Q."/>
            <person name="Dieguez-Uribeondo J."/>
            <person name="Russ C."/>
            <person name="Tyler B.M."/>
            <person name="van West P."/>
        </authorList>
    </citation>
    <scope>NUCLEOTIDE SEQUENCE [LARGE SCALE GENOMIC DNA]</scope>
    <source>
        <strain evidence="9 10">CBS 223.65</strain>
    </source>
</reference>
<dbReference type="EMBL" id="KK583219">
    <property type="protein sequence ID" value="KDO27150.1"/>
    <property type="molecule type" value="Genomic_DNA"/>
</dbReference>
<evidence type="ECO:0000259" key="8">
    <source>
        <dbReference type="PROSITE" id="PS51188"/>
    </source>
</evidence>
<dbReference type="InterPro" id="IPR036410">
    <property type="entry name" value="HSP_DnaJ_Cys-rich_dom_sf"/>
</dbReference>
<dbReference type="GO" id="GO:0005524">
    <property type="term" value="F:ATP binding"/>
    <property type="evidence" value="ECO:0007669"/>
    <property type="project" value="InterPro"/>
</dbReference>
<dbReference type="InterPro" id="IPR012724">
    <property type="entry name" value="DnaJ"/>
</dbReference>
<evidence type="ECO:0000313" key="10">
    <source>
        <dbReference type="Proteomes" id="UP000030745"/>
    </source>
</evidence>
<dbReference type="PRINTS" id="PR00625">
    <property type="entry name" value="JDOMAIN"/>
</dbReference>
<dbReference type="SUPFAM" id="SSF57938">
    <property type="entry name" value="DnaJ/Hsp40 cysteine-rich domain"/>
    <property type="match status" value="1"/>
</dbReference>
<keyword evidence="1 5" id="KW-0479">Metal-binding</keyword>
<evidence type="ECO:0000256" key="2">
    <source>
        <dbReference type="ARBA" id="ARBA00022737"/>
    </source>
</evidence>
<dbReference type="SMART" id="SM00271">
    <property type="entry name" value="DnaJ"/>
    <property type="match status" value="1"/>
</dbReference>
<feature type="domain" description="CR-type" evidence="8">
    <location>
        <begin position="144"/>
        <end position="228"/>
    </location>
</feature>
<feature type="region of interest" description="Disordered" evidence="6">
    <location>
        <begin position="93"/>
        <end position="130"/>
    </location>
</feature>
<dbReference type="InterPro" id="IPR044713">
    <property type="entry name" value="DNJA1/2-like"/>
</dbReference>
<dbReference type="FunFam" id="2.60.260.20:FF:000003">
    <property type="entry name" value="DnaJ subfamily A member 2"/>
    <property type="match status" value="1"/>
</dbReference>
<proteinExistence type="inferred from homology"/>
<dbReference type="Gene3D" id="2.60.260.20">
    <property type="entry name" value="Urease metallochaperone UreE, N-terminal domain"/>
    <property type="match status" value="2"/>
</dbReference>
<dbReference type="CDD" id="cd06257">
    <property type="entry name" value="DnaJ"/>
    <property type="match status" value="1"/>
</dbReference>
<evidence type="ECO:0000256" key="3">
    <source>
        <dbReference type="ARBA" id="ARBA00022771"/>
    </source>
</evidence>
<organism evidence="9 10">
    <name type="scientific">Saprolegnia parasitica (strain CBS 223.65)</name>
    <dbReference type="NCBI Taxonomy" id="695850"/>
    <lineage>
        <taxon>Eukaryota</taxon>
        <taxon>Sar</taxon>
        <taxon>Stramenopiles</taxon>
        <taxon>Oomycota</taxon>
        <taxon>Saprolegniomycetes</taxon>
        <taxon>Saprolegniales</taxon>
        <taxon>Saprolegniaceae</taxon>
        <taxon>Saprolegnia</taxon>
    </lineage>
</organism>
<name>A0A067CDA6_SAPPC</name>
<gene>
    <name evidence="9" type="ORF">SPRG_07857</name>
</gene>
<evidence type="ECO:0000256" key="6">
    <source>
        <dbReference type="SAM" id="MobiDB-lite"/>
    </source>
</evidence>
<evidence type="ECO:0000256" key="5">
    <source>
        <dbReference type="PROSITE-ProRule" id="PRU00546"/>
    </source>
</evidence>
<dbReference type="FunFam" id="2.60.260.20:FF:000068">
    <property type="entry name" value="Chaperone protein dnaJ 3"/>
    <property type="match status" value="1"/>
</dbReference>
<dbReference type="KEGG" id="spar:SPRG_07857"/>
<sequence length="418" mass="45606">MWGGGFESFFGGGFEGGHGHGAPRGNVDNSKYYETLGVAKTASEAEIKKAFRKLALKNHPDKGGDPELFKDITVAYEVLSDPEKRELYDQYGEEGLQQGGGGGGGADIFSQMFGGRGGGRPRGPQKGEDLTHPLKVSLEDLYNGKTVKLAVNRDVLCGRCDGRGGAEGAEKTCDTCNGRGMRIQHRQIAPGMVQQVQSVCPDCRGQGKTIRDADRCKGCKGNKVSKERKVLEVHIEKGMRNGQRITFTGEADQAPGTIAGDIVFVVQEKEHATFQRKGANLIMEKKITLVEALCGFETIVEHLDGRHLHVKTKPGEVIKPNQFKAVHGEGMPQHGNPFVKGQLVILFKIEFPTSVSADQVRALQSVFALPEPVRRYSDSEECFLGDFDAEAAKQEAQREAYDSDDDRGQPRGVQCQQQ</sequence>
<feature type="compositionally biased region" description="Basic and acidic residues" evidence="6">
    <location>
        <begin position="394"/>
        <end position="409"/>
    </location>
</feature>
<evidence type="ECO:0000256" key="1">
    <source>
        <dbReference type="ARBA" id="ARBA00022723"/>
    </source>
</evidence>
<dbReference type="GO" id="GO:0009408">
    <property type="term" value="P:response to heat"/>
    <property type="evidence" value="ECO:0007669"/>
    <property type="project" value="InterPro"/>
</dbReference>
<dbReference type="GO" id="GO:0008270">
    <property type="term" value="F:zinc ion binding"/>
    <property type="evidence" value="ECO:0007669"/>
    <property type="project" value="UniProtKB-KW"/>
</dbReference>
<dbReference type="PROSITE" id="PS00636">
    <property type="entry name" value="DNAJ_1"/>
    <property type="match status" value="1"/>
</dbReference>
<feature type="compositionally biased region" description="Gly residues" evidence="6">
    <location>
        <begin position="97"/>
        <end position="106"/>
    </location>
</feature>
<dbReference type="SUPFAM" id="SSF49493">
    <property type="entry name" value="HSP40/DnaJ peptide-binding domain"/>
    <property type="match status" value="2"/>
</dbReference>
<keyword evidence="10" id="KW-1185">Reference proteome</keyword>
<dbReference type="RefSeq" id="XP_012202238.1">
    <property type="nucleotide sequence ID" value="XM_012346848.1"/>
</dbReference>
<dbReference type="FunFam" id="2.10.230.10:FF:000001">
    <property type="entry name" value="DnaJ subfamily A member 2"/>
    <property type="match status" value="1"/>
</dbReference>
<dbReference type="FunFam" id="1.10.287.110:FF:000041">
    <property type="entry name" value="Chaperone protein DNAj, putative"/>
    <property type="match status" value="1"/>
</dbReference>
<dbReference type="GeneID" id="24130107"/>
<dbReference type="Gene3D" id="2.10.230.10">
    <property type="entry name" value="Heat shock protein DnaJ, cysteine-rich domain"/>
    <property type="match status" value="1"/>
</dbReference>
<keyword evidence="3 5" id="KW-0863">Zinc-finger</keyword>
<feature type="region of interest" description="Disordered" evidence="6">
    <location>
        <begin position="394"/>
        <end position="418"/>
    </location>
</feature>
<dbReference type="AlphaFoldDB" id="A0A067CDA6"/>
<dbReference type="InterPro" id="IPR001623">
    <property type="entry name" value="DnaJ_domain"/>
</dbReference>
<dbReference type="InterPro" id="IPR036869">
    <property type="entry name" value="J_dom_sf"/>
</dbReference>
<dbReference type="PANTHER" id="PTHR43888">
    <property type="entry name" value="DNAJ-LIKE-2, ISOFORM A-RELATED"/>
    <property type="match status" value="1"/>
</dbReference>
<dbReference type="InterPro" id="IPR008971">
    <property type="entry name" value="HSP40/DnaJ_pept-bd"/>
</dbReference>
<dbReference type="GO" id="GO:0051082">
    <property type="term" value="F:unfolded protein binding"/>
    <property type="evidence" value="ECO:0007669"/>
    <property type="project" value="InterPro"/>
</dbReference>
<dbReference type="Pfam" id="PF00226">
    <property type="entry name" value="DnaJ"/>
    <property type="match status" value="1"/>
</dbReference>
<evidence type="ECO:0000313" key="9">
    <source>
        <dbReference type="EMBL" id="KDO27150.1"/>
    </source>
</evidence>
<dbReference type="OMA" id="NALCTKC"/>
<dbReference type="CDD" id="cd10719">
    <property type="entry name" value="DnaJ_zf"/>
    <property type="match status" value="1"/>
</dbReference>
<feature type="zinc finger region" description="CR-type" evidence="5">
    <location>
        <begin position="144"/>
        <end position="228"/>
    </location>
</feature>
<evidence type="ECO:0000256" key="4">
    <source>
        <dbReference type="ARBA" id="ARBA00022833"/>
    </source>
</evidence>
<evidence type="ECO:0000259" key="7">
    <source>
        <dbReference type="PROSITE" id="PS50076"/>
    </source>
</evidence>
<dbReference type="InterPro" id="IPR001305">
    <property type="entry name" value="HSP_DnaJ_Cys-rich_dom"/>
</dbReference>
<keyword evidence="2" id="KW-0677">Repeat</keyword>
<dbReference type="Pfam" id="PF01556">
    <property type="entry name" value="DnaJ_C"/>
    <property type="match status" value="1"/>
</dbReference>
<dbReference type="InterPro" id="IPR018253">
    <property type="entry name" value="DnaJ_domain_CS"/>
</dbReference>
<dbReference type="PROSITE" id="PS50076">
    <property type="entry name" value="DNAJ_2"/>
    <property type="match status" value="1"/>
</dbReference>
<dbReference type="Pfam" id="PF00684">
    <property type="entry name" value="DnaJ_CXXCXGXG"/>
    <property type="match status" value="1"/>
</dbReference>
<protein>
    <recommendedName>
        <fullName evidence="11">Chaperone DnaJ</fullName>
    </recommendedName>
</protein>
<evidence type="ECO:0008006" key="11">
    <source>
        <dbReference type="Google" id="ProtNLM"/>
    </source>
</evidence>
<keyword evidence="4 5" id="KW-0862">Zinc</keyword>
<dbReference type="Proteomes" id="UP000030745">
    <property type="component" value="Unassembled WGS sequence"/>
</dbReference>
<dbReference type="OrthoDB" id="550424at2759"/>
<dbReference type="VEuPathDB" id="FungiDB:SPRG_07857"/>
<dbReference type="CDD" id="cd10747">
    <property type="entry name" value="DnaJ_C"/>
    <property type="match status" value="1"/>
</dbReference>